<protein>
    <submittedName>
        <fullName evidence="2">Uncharacterized protein</fullName>
    </submittedName>
</protein>
<organism evidence="2">
    <name type="scientific">Brugia malayi</name>
    <name type="common">Filarial nematode worm</name>
    <dbReference type="NCBI Taxonomy" id="6279"/>
    <lineage>
        <taxon>Eukaryota</taxon>
        <taxon>Metazoa</taxon>
        <taxon>Ecdysozoa</taxon>
        <taxon>Nematoda</taxon>
        <taxon>Chromadorea</taxon>
        <taxon>Rhabditida</taxon>
        <taxon>Spirurina</taxon>
        <taxon>Spiruromorpha</taxon>
        <taxon>Filarioidea</taxon>
        <taxon>Onchocercidae</taxon>
        <taxon>Brugia</taxon>
    </lineage>
</organism>
<sequence length="150" mass="16413">MRFSMESILCGQIKNNSAKGRKRSHESCNKDAFGNRNKCKESSSEVLRASTSPDRPESSSLNSTNNIVTSVQGSSSGSSHLTDYSFFADEHLIVLVQTRKTGNIGAVIGSLSNHTLLQYKRIIVQNTRGTLNQEGREESTSAEMLVVMAK</sequence>
<gene>
    <name evidence="2" type="ORF">Bm1_42195</name>
</gene>
<accession>A8Q3U5</accession>
<dbReference type="AlphaFoldDB" id="A8Q3U5"/>
<proteinExistence type="predicted"/>
<reference evidence="2" key="1">
    <citation type="journal article" date="2007" name="Science">
        <title>Draft genome of the filarial nematode parasite Brugia malayi.</title>
        <authorList>
            <person name="Ghedin E."/>
            <person name="Wang S."/>
            <person name="Spiro D."/>
            <person name="Caler E."/>
            <person name="Zhao Q."/>
            <person name="Crabtree J."/>
            <person name="Allen J.E."/>
            <person name="Delcher A.L."/>
            <person name="Guiliano D.B."/>
            <person name="Miranda-Saavedra D."/>
            <person name="Angiuoli S.V."/>
            <person name="Creasy T."/>
            <person name="Amedeo P."/>
            <person name="Haas B."/>
            <person name="El-Sayed N.M."/>
            <person name="Wortman J.R."/>
            <person name="Feldblyum T."/>
            <person name="Tallon L."/>
            <person name="Schatz M."/>
            <person name="Shumway M."/>
            <person name="Koo H."/>
            <person name="Salzberg S.L."/>
            <person name="Schobel S."/>
            <person name="Pertea M."/>
            <person name="Pop M."/>
            <person name="White O."/>
            <person name="Barton G.J."/>
            <person name="Carlow C.K."/>
            <person name="Crawford M.J."/>
            <person name="Daub J."/>
            <person name="Dimmic M.W."/>
            <person name="Estes C.F."/>
            <person name="Foster J.M."/>
            <person name="Ganatra M."/>
            <person name="Gregory W.F."/>
            <person name="Johnson N.M."/>
            <person name="Jin J."/>
            <person name="Komuniecki R."/>
            <person name="Korf I."/>
            <person name="Kumar S."/>
            <person name="Laney S."/>
            <person name="Li B.W."/>
            <person name="Li W."/>
            <person name="Lindblom T.H."/>
            <person name="Lustigman S."/>
            <person name="Ma D."/>
            <person name="Maina C.V."/>
            <person name="Martin D.M."/>
            <person name="McCarter J.P."/>
            <person name="McReynolds L."/>
            <person name="Mitreva M."/>
            <person name="Nutman T.B."/>
            <person name="Parkinson J."/>
            <person name="Peregrin-Alvarez J.M."/>
            <person name="Poole C."/>
            <person name="Ren Q."/>
            <person name="Saunders L."/>
            <person name="Sluder A.E."/>
            <person name="Smith K."/>
            <person name="Stanke M."/>
            <person name="Unnasch T.R."/>
            <person name="Ware J."/>
            <person name="Wei A.D."/>
            <person name="Weil G."/>
            <person name="Williams D.J."/>
            <person name="Zhang Y."/>
            <person name="Williams S.A."/>
            <person name="Fraser-Liggett C."/>
            <person name="Slatko B."/>
            <person name="Blaxter M.L."/>
            <person name="Scott A.L."/>
        </authorList>
    </citation>
    <scope>NUCLEOTIDE SEQUENCE [LARGE SCALE GENOMIC DNA]</scope>
</reference>
<feature type="compositionally biased region" description="Polar residues" evidence="1">
    <location>
        <begin position="49"/>
        <end position="72"/>
    </location>
</feature>
<evidence type="ECO:0000256" key="1">
    <source>
        <dbReference type="SAM" id="MobiDB-lite"/>
    </source>
</evidence>
<dbReference type="EMBL" id="DS239414">
    <property type="protein sequence ID" value="EDP31131.1"/>
    <property type="molecule type" value="Genomic_DNA"/>
</dbReference>
<name>A8Q3U5_BRUMA</name>
<feature type="region of interest" description="Disordered" evidence="1">
    <location>
        <begin position="39"/>
        <end position="79"/>
    </location>
</feature>
<evidence type="ECO:0000313" key="2">
    <source>
        <dbReference type="EMBL" id="EDP31131.1"/>
    </source>
</evidence>